<dbReference type="EMBL" id="JBAWSY010000029">
    <property type="protein sequence ID" value="MEI4771832.1"/>
    <property type="molecule type" value="Genomic_DNA"/>
</dbReference>
<dbReference type="NCBIfam" id="TIGR01598">
    <property type="entry name" value="holin_phiLC3"/>
    <property type="match status" value="1"/>
</dbReference>
<evidence type="ECO:0000313" key="3">
    <source>
        <dbReference type="Proteomes" id="UP001364890"/>
    </source>
</evidence>
<reference evidence="2 3" key="1">
    <citation type="submission" date="2024-01" db="EMBL/GenBank/DDBJ databases">
        <title>Seven novel Bacillus-like species.</title>
        <authorList>
            <person name="Liu G."/>
        </authorList>
    </citation>
    <scope>NUCLEOTIDE SEQUENCE [LARGE SCALE GENOMIC DNA]</scope>
    <source>
        <strain evidence="2 3">FJAT-51614</strain>
    </source>
</reference>
<evidence type="ECO:0000256" key="1">
    <source>
        <dbReference type="SAM" id="Phobius"/>
    </source>
</evidence>
<keyword evidence="1" id="KW-0812">Transmembrane</keyword>
<evidence type="ECO:0000313" key="2">
    <source>
        <dbReference type="EMBL" id="MEI4771832.1"/>
    </source>
</evidence>
<feature type="transmembrane region" description="Helical" evidence="1">
    <location>
        <begin position="12"/>
        <end position="38"/>
    </location>
</feature>
<dbReference type="Proteomes" id="UP001364890">
    <property type="component" value="Unassembled WGS sequence"/>
</dbReference>
<sequence length="86" mass="9946">MKINWKVRFKNKLWVTSFIAQLFILIELLLIGAHAIGWTDFQLTEEIQDWVIAVVNIVFGLFATIGNIQDPTTDNFADSQRAMNYK</sequence>
<accession>A0ABU8FA14</accession>
<keyword evidence="3" id="KW-1185">Reference proteome</keyword>
<name>A0ABU8FA14_9BACI</name>
<dbReference type="RefSeq" id="WP_336499381.1">
    <property type="nucleotide sequence ID" value="NZ_JBAWSY010000029.1"/>
</dbReference>
<feature type="transmembrane region" description="Helical" evidence="1">
    <location>
        <begin position="50"/>
        <end position="68"/>
    </location>
</feature>
<comment type="caution">
    <text evidence="2">The sequence shown here is derived from an EMBL/GenBank/DDBJ whole genome shotgun (WGS) entry which is preliminary data.</text>
</comment>
<dbReference type="InterPro" id="IPR006485">
    <property type="entry name" value="Phage-like_holin"/>
</dbReference>
<protein>
    <submittedName>
        <fullName evidence="2">Phage holin</fullName>
    </submittedName>
</protein>
<keyword evidence="1" id="KW-0472">Membrane</keyword>
<dbReference type="Pfam" id="PF04531">
    <property type="entry name" value="Phage_holin_1"/>
    <property type="match status" value="1"/>
</dbReference>
<organism evidence="2 3">
    <name type="scientific">Psychrobacillus mangrovi</name>
    <dbReference type="NCBI Taxonomy" id="3117745"/>
    <lineage>
        <taxon>Bacteria</taxon>
        <taxon>Bacillati</taxon>
        <taxon>Bacillota</taxon>
        <taxon>Bacilli</taxon>
        <taxon>Bacillales</taxon>
        <taxon>Bacillaceae</taxon>
        <taxon>Psychrobacillus</taxon>
    </lineage>
</organism>
<keyword evidence="1" id="KW-1133">Transmembrane helix</keyword>
<proteinExistence type="predicted"/>
<gene>
    <name evidence="2" type="ORF">WAX74_19710</name>
</gene>